<evidence type="ECO:0000259" key="2">
    <source>
        <dbReference type="Pfam" id="PF05048"/>
    </source>
</evidence>
<feature type="signal peptide" evidence="1">
    <location>
        <begin position="1"/>
        <end position="23"/>
    </location>
</feature>
<sequence>MRRLVALAGAAISLLLAASSASAEVVDCTPIETVPIVITVQGIYCLKHDLVTSITNGTAILVNTNNVTIEMNGFKLGGLGGGTGTTAYGIASYSRQNVTVRNGTVRGFYINVYLLGGLGHIVEDLRLDGARGHGLFLGGSNLVARNNFITNTGDGAGSSAAGIYLDSGYHISITGNIIDSVSETSSSNGIRAEYAEQSVIERNEIHGIIGGGTRNGIYVGSGLRNVLRDNIVTTSTGSTGIGAFSSSDACVRNVVTITFATPFTGCETSRENDSF</sequence>
<dbReference type="Proteomes" id="UP000193083">
    <property type="component" value="Unassembled WGS sequence"/>
</dbReference>
<keyword evidence="1" id="KW-0732">Signal</keyword>
<dbReference type="Gene3D" id="2.160.20.10">
    <property type="entry name" value="Single-stranded right-handed beta-helix, Pectin lyase-like"/>
    <property type="match status" value="1"/>
</dbReference>
<feature type="chain" id="PRO_5012778719" evidence="1">
    <location>
        <begin position="24"/>
        <end position="275"/>
    </location>
</feature>
<keyword evidence="4" id="KW-1185">Reference proteome</keyword>
<dbReference type="AlphaFoldDB" id="A0A1X7PID5"/>
<accession>A0A1X7PID5</accession>
<dbReference type="SMART" id="SM00710">
    <property type="entry name" value="PbH1"/>
    <property type="match status" value="6"/>
</dbReference>
<dbReference type="InterPro" id="IPR011050">
    <property type="entry name" value="Pectin_lyase_fold/virulence"/>
</dbReference>
<dbReference type="InterPro" id="IPR007742">
    <property type="entry name" value="NosD_dom"/>
</dbReference>
<reference evidence="3 4" key="1">
    <citation type="submission" date="2017-04" db="EMBL/GenBank/DDBJ databases">
        <authorList>
            <person name="Afonso C.L."/>
            <person name="Miller P.J."/>
            <person name="Scott M.A."/>
            <person name="Spackman E."/>
            <person name="Goraichik I."/>
            <person name="Dimitrov K.M."/>
            <person name="Suarez D.L."/>
            <person name="Swayne D.E."/>
        </authorList>
    </citation>
    <scope>NUCLEOTIDE SEQUENCE [LARGE SCALE GENOMIC DNA]</scope>
    <source>
        <strain evidence="3 4">B5P</strain>
    </source>
</reference>
<dbReference type="OrthoDB" id="6029529at2"/>
<gene>
    <name evidence="3" type="ORF">SAMN02982922_4402</name>
</gene>
<proteinExistence type="predicted"/>
<protein>
    <submittedName>
        <fullName evidence="3">Right handed beta helix region</fullName>
    </submittedName>
</protein>
<evidence type="ECO:0000313" key="4">
    <source>
        <dbReference type="Proteomes" id="UP000193083"/>
    </source>
</evidence>
<dbReference type="EMBL" id="FXBL01000004">
    <property type="protein sequence ID" value="SMH51344.1"/>
    <property type="molecule type" value="Genomic_DNA"/>
</dbReference>
<organism evidence="3 4">
    <name type="scientific">Mesorhizobium australicum</name>
    <dbReference type="NCBI Taxonomy" id="536018"/>
    <lineage>
        <taxon>Bacteria</taxon>
        <taxon>Pseudomonadati</taxon>
        <taxon>Pseudomonadota</taxon>
        <taxon>Alphaproteobacteria</taxon>
        <taxon>Hyphomicrobiales</taxon>
        <taxon>Phyllobacteriaceae</taxon>
        <taxon>Mesorhizobium</taxon>
    </lineage>
</organism>
<evidence type="ECO:0000313" key="3">
    <source>
        <dbReference type="EMBL" id="SMH51344.1"/>
    </source>
</evidence>
<dbReference type="RefSeq" id="WP_085466097.1">
    <property type="nucleotide sequence ID" value="NZ_FXBL01000004.1"/>
</dbReference>
<evidence type="ECO:0000256" key="1">
    <source>
        <dbReference type="SAM" id="SignalP"/>
    </source>
</evidence>
<dbReference type="InterPro" id="IPR012334">
    <property type="entry name" value="Pectin_lyas_fold"/>
</dbReference>
<feature type="domain" description="Periplasmic copper-binding protein NosD beta helix" evidence="2">
    <location>
        <begin position="159"/>
        <end position="252"/>
    </location>
</feature>
<dbReference type="InterPro" id="IPR006626">
    <property type="entry name" value="PbH1"/>
</dbReference>
<name>A0A1X7PID5_9HYPH</name>
<dbReference type="SUPFAM" id="SSF51126">
    <property type="entry name" value="Pectin lyase-like"/>
    <property type="match status" value="1"/>
</dbReference>
<dbReference type="Pfam" id="PF05048">
    <property type="entry name" value="NosD"/>
    <property type="match status" value="1"/>
</dbReference>